<dbReference type="Pfam" id="PF02517">
    <property type="entry name" value="Rce1-like"/>
    <property type="match status" value="1"/>
</dbReference>
<keyword evidence="1" id="KW-0812">Transmembrane</keyword>
<feature type="transmembrane region" description="Helical" evidence="1">
    <location>
        <begin position="190"/>
        <end position="213"/>
    </location>
</feature>
<dbReference type="GO" id="GO:0006508">
    <property type="term" value="P:proteolysis"/>
    <property type="evidence" value="ECO:0007669"/>
    <property type="project" value="UniProtKB-KW"/>
</dbReference>
<dbReference type="InterPro" id="IPR003675">
    <property type="entry name" value="Rce1/LyrA-like_dom"/>
</dbReference>
<keyword evidence="3" id="KW-0378">Hydrolase</keyword>
<dbReference type="GO" id="GO:0080120">
    <property type="term" value="P:CAAX-box protein maturation"/>
    <property type="evidence" value="ECO:0007669"/>
    <property type="project" value="UniProtKB-ARBA"/>
</dbReference>
<feature type="domain" description="CAAX prenyl protease 2/Lysostaphin resistance protein A-like" evidence="2">
    <location>
        <begin position="282"/>
        <end position="370"/>
    </location>
</feature>
<dbReference type="PANTHER" id="PTHR36435:SF1">
    <property type="entry name" value="CAAX AMINO TERMINAL PROTEASE FAMILY PROTEIN"/>
    <property type="match status" value="1"/>
</dbReference>
<accession>A0A075IA94</accession>
<feature type="transmembrane region" description="Helical" evidence="1">
    <location>
        <begin position="54"/>
        <end position="73"/>
    </location>
</feature>
<keyword evidence="3" id="KW-0645">Protease</keyword>
<reference evidence="3" key="1">
    <citation type="journal article" date="2014" name="Genome Biol. Evol.">
        <title>Pangenome evidence for extensive interdomain horizontal transfer affecting lineage core and shell genes in uncultured planktonic thaumarchaeota and euryarchaeota.</title>
        <authorList>
            <person name="Deschamps P."/>
            <person name="Zivanovic Y."/>
            <person name="Moreira D."/>
            <person name="Rodriguez-Valera F."/>
            <person name="Lopez-Garcia P."/>
        </authorList>
    </citation>
    <scope>NUCLEOTIDE SEQUENCE</scope>
</reference>
<name>A0A075IA94_9EURY</name>
<evidence type="ECO:0000256" key="1">
    <source>
        <dbReference type="SAM" id="Phobius"/>
    </source>
</evidence>
<feature type="transmembrane region" description="Helical" evidence="1">
    <location>
        <begin position="357"/>
        <end position="377"/>
    </location>
</feature>
<keyword evidence="1" id="KW-1133">Transmembrane helix</keyword>
<organism evidence="3">
    <name type="scientific">uncultured marine group II/III euryarchaeote SAT1000_40_F04</name>
    <dbReference type="NCBI Taxonomy" id="1456581"/>
    <lineage>
        <taxon>Archaea</taxon>
        <taxon>Methanobacteriati</taxon>
        <taxon>Methanobacteriota</taxon>
        <taxon>environmental samples</taxon>
    </lineage>
</organism>
<sequence>MNQDLQLVSQGENQEVLGPFGRLFIGDFPTKGTLWIIALAILVDAWISGGLLSFLLLSILSVYLAIYFGYNYIEPHFNSRIGVEREKKLSRITKDPDHLAMGDIGRLLHGYGKSAVGQVWDLSGKGSLREAFEGVPADLSTEQKSVGASDKTWVSWLIIITFLTFWWVVLMTGNLAIYLVLYLVGISEGLAISVSGLLVYIILIPLTLLFIYVDGSLDRIKEMLRFGSVKRTLILILAIPIVVTIILTLLTIIYSVVWIGIFGEPSINTDMGTYWESSSIDIALLFLSVAIVTPIVEELMFRGYILDAINRKHSDWTAIIWSSILFGLLHFLGGAFYIGSTLIGGIIYGWIRVRTGSLLPSIACHMVWNMLALIWTYL</sequence>
<evidence type="ECO:0000313" key="3">
    <source>
        <dbReference type="EMBL" id="AIF24829.1"/>
    </source>
</evidence>
<feature type="transmembrane region" description="Helical" evidence="1">
    <location>
        <begin position="153"/>
        <end position="184"/>
    </location>
</feature>
<feature type="transmembrane region" description="Helical" evidence="1">
    <location>
        <begin position="282"/>
        <end position="306"/>
    </location>
</feature>
<dbReference type="AlphaFoldDB" id="A0A075IA94"/>
<keyword evidence="1" id="KW-0472">Membrane</keyword>
<evidence type="ECO:0000259" key="2">
    <source>
        <dbReference type="Pfam" id="PF02517"/>
    </source>
</evidence>
<feature type="transmembrane region" description="Helical" evidence="1">
    <location>
        <begin position="318"/>
        <end position="351"/>
    </location>
</feature>
<dbReference type="PANTHER" id="PTHR36435">
    <property type="entry name" value="SLR1288 PROTEIN"/>
    <property type="match status" value="1"/>
</dbReference>
<dbReference type="GO" id="GO:0004175">
    <property type="term" value="F:endopeptidase activity"/>
    <property type="evidence" value="ECO:0007669"/>
    <property type="project" value="UniProtKB-ARBA"/>
</dbReference>
<dbReference type="EMBL" id="KF901274">
    <property type="protein sequence ID" value="AIF24829.1"/>
    <property type="molecule type" value="Genomic_DNA"/>
</dbReference>
<feature type="transmembrane region" description="Helical" evidence="1">
    <location>
        <begin position="233"/>
        <end position="262"/>
    </location>
</feature>
<dbReference type="InterPro" id="IPR052710">
    <property type="entry name" value="CAAX_protease"/>
</dbReference>
<proteinExistence type="predicted"/>
<protein>
    <submittedName>
        <fullName evidence="3">Putative metal-dependent membrane protease</fullName>
    </submittedName>
</protein>